<evidence type="ECO:0000256" key="1">
    <source>
        <dbReference type="SAM" id="MobiDB-lite"/>
    </source>
</evidence>
<feature type="compositionally biased region" description="Low complexity" evidence="1">
    <location>
        <begin position="79"/>
        <end position="93"/>
    </location>
</feature>
<evidence type="ECO:0000313" key="2">
    <source>
        <dbReference type="EMBL" id="KAF7776300.1"/>
    </source>
</evidence>
<dbReference type="EMBL" id="JABXXO010000006">
    <property type="protein sequence ID" value="KAF7776300.1"/>
    <property type="molecule type" value="Genomic_DNA"/>
</dbReference>
<gene>
    <name evidence="2" type="ORF">Agabi119p4_4693</name>
</gene>
<name>A0A8H7F3M6_AGABI</name>
<sequence>MFALLVLSFLTSIFIVYYLLPAIWLHIISVDDSVDAHQAGVTLVASRNPFRESGPPANMAKLILLRHKIQTVNKRRRSSSPSRSPSHSRQVSRTFISNNANRGKAPWIRVSKGLGAKQSH</sequence>
<protein>
    <submittedName>
        <fullName evidence="2">Uncharacterized protein</fullName>
    </submittedName>
</protein>
<dbReference type="Proteomes" id="UP000629468">
    <property type="component" value="Unassembled WGS sequence"/>
</dbReference>
<evidence type="ECO:0000313" key="3">
    <source>
        <dbReference type="Proteomes" id="UP000629468"/>
    </source>
</evidence>
<proteinExistence type="predicted"/>
<feature type="region of interest" description="Disordered" evidence="1">
    <location>
        <begin position="71"/>
        <end position="120"/>
    </location>
</feature>
<reference evidence="2 3" key="1">
    <citation type="journal article" name="Sci. Rep.">
        <title>Telomere-to-telomere assembled and centromere annotated genomes of the two main subspecies of the button mushroom Agaricus bisporus reveal especially polymorphic chromosome ends.</title>
        <authorList>
            <person name="Sonnenberg A.S.M."/>
            <person name="Sedaghat-Telgerd N."/>
            <person name="Lavrijssen B."/>
            <person name="Ohm R.A."/>
            <person name="Hendrickx P.M."/>
            <person name="Scholtmeijer K."/>
            <person name="Baars J.J.P."/>
            <person name="van Peer A."/>
        </authorList>
    </citation>
    <scope>NUCLEOTIDE SEQUENCE [LARGE SCALE GENOMIC DNA]</scope>
    <source>
        <strain evidence="2 3">H119_p4</strain>
    </source>
</reference>
<comment type="caution">
    <text evidence="2">The sequence shown here is derived from an EMBL/GenBank/DDBJ whole genome shotgun (WGS) entry which is preliminary data.</text>
</comment>
<accession>A0A8H7F3M6</accession>
<organism evidence="2 3">
    <name type="scientific">Agaricus bisporus var. burnettii</name>
    <dbReference type="NCBI Taxonomy" id="192524"/>
    <lineage>
        <taxon>Eukaryota</taxon>
        <taxon>Fungi</taxon>
        <taxon>Dikarya</taxon>
        <taxon>Basidiomycota</taxon>
        <taxon>Agaricomycotina</taxon>
        <taxon>Agaricomycetes</taxon>
        <taxon>Agaricomycetidae</taxon>
        <taxon>Agaricales</taxon>
        <taxon>Agaricineae</taxon>
        <taxon>Agaricaceae</taxon>
        <taxon>Agaricus</taxon>
    </lineage>
</organism>
<dbReference type="AlphaFoldDB" id="A0A8H7F3M6"/>